<protein>
    <submittedName>
        <fullName evidence="1">Uncharacterized protein</fullName>
    </submittedName>
</protein>
<comment type="caution">
    <text evidence="1">The sequence shown here is derived from an EMBL/GenBank/DDBJ whole genome shotgun (WGS) entry which is preliminary data.</text>
</comment>
<accession>A0A6A4QZ30</accession>
<dbReference type="EMBL" id="WOCE01000002">
    <property type="protein sequence ID" value="KAE9618274.1"/>
    <property type="molecule type" value="Genomic_DNA"/>
</dbReference>
<dbReference type="AlphaFoldDB" id="A0A6A4QZ30"/>
<keyword evidence="2" id="KW-1185">Reference proteome</keyword>
<name>A0A6A4QZ30_LUPAL</name>
<reference evidence="2" key="1">
    <citation type="journal article" date="2020" name="Nat. Commun.">
        <title>Genome sequence of the cluster root forming white lupin.</title>
        <authorList>
            <person name="Hufnagel B."/>
            <person name="Marques A."/>
            <person name="Soriano A."/>
            <person name="Marques L."/>
            <person name="Divol F."/>
            <person name="Doumas P."/>
            <person name="Sallet E."/>
            <person name="Mancinotti D."/>
            <person name="Carrere S."/>
            <person name="Marande W."/>
            <person name="Arribat S."/>
            <person name="Keller J."/>
            <person name="Huneau C."/>
            <person name="Blein T."/>
            <person name="Aime D."/>
            <person name="Laguerre M."/>
            <person name="Taylor J."/>
            <person name="Schubert V."/>
            <person name="Nelson M."/>
            <person name="Geu-Flores F."/>
            <person name="Crespi M."/>
            <person name="Gallardo-Guerrero K."/>
            <person name="Delaux P.-M."/>
            <person name="Salse J."/>
            <person name="Berges H."/>
            <person name="Guyot R."/>
            <person name="Gouzy J."/>
            <person name="Peret B."/>
        </authorList>
    </citation>
    <scope>NUCLEOTIDE SEQUENCE [LARGE SCALE GENOMIC DNA]</scope>
    <source>
        <strain evidence="2">cv. Amiga</strain>
    </source>
</reference>
<proteinExistence type="predicted"/>
<gene>
    <name evidence="1" type="ORF">Lalb_Chr02g0140981</name>
</gene>
<dbReference type="Proteomes" id="UP000447434">
    <property type="component" value="Chromosome 2"/>
</dbReference>
<sequence>MYYWNSQNCLPQYSIQQGLYSNQRNLTRYDDFWLSLQQNLGLRFSSPPTLPSTQPWIVLGFRIL</sequence>
<organism evidence="1 2">
    <name type="scientific">Lupinus albus</name>
    <name type="common">White lupine</name>
    <name type="synonym">Lupinus termis</name>
    <dbReference type="NCBI Taxonomy" id="3870"/>
    <lineage>
        <taxon>Eukaryota</taxon>
        <taxon>Viridiplantae</taxon>
        <taxon>Streptophyta</taxon>
        <taxon>Embryophyta</taxon>
        <taxon>Tracheophyta</taxon>
        <taxon>Spermatophyta</taxon>
        <taxon>Magnoliopsida</taxon>
        <taxon>eudicotyledons</taxon>
        <taxon>Gunneridae</taxon>
        <taxon>Pentapetalae</taxon>
        <taxon>rosids</taxon>
        <taxon>fabids</taxon>
        <taxon>Fabales</taxon>
        <taxon>Fabaceae</taxon>
        <taxon>Papilionoideae</taxon>
        <taxon>50 kb inversion clade</taxon>
        <taxon>genistoids sensu lato</taxon>
        <taxon>core genistoids</taxon>
        <taxon>Genisteae</taxon>
        <taxon>Lupinus</taxon>
    </lineage>
</organism>
<evidence type="ECO:0000313" key="2">
    <source>
        <dbReference type="Proteomes" id="UP000447434"/>
    </source>
</evidence>
<evidence type="ECO:0000313" key="1">
    <source>
        <dbReference type="EMBL" id="KAE9618274.1"/>
    </source>
</evidence>